<sequence length="671" mass="75365">MGSDQSKYAGSGEKSAEVQEVRLDYYALLNVDEEATGDEIKASAMHAAGIKLSGKQLYVVPAFHILGSTAAPLLIHEILTLLCSQTLTQLKHHPDKNPDNIEAATKLFADLQQAYEVLSDPNERAFYDRHRNEPVAQSDSDLFNHVRKGEKAPPAHKRRPGEIGVTLPQLMRFFDPKLARKMDDSTEGFFSIYRSLFDLLSSDEELHHPSSTKGGFAPPAYPSFGDSQTPYAPPPGATRAERESGTWVRDFYTVWSQFATEKKFEWVSAWDAERGEDRRVRRLMERENQKARETHRKEYNDAVRQLAAFIQNRDPRYHAFQRQKARSQATATPPNGRKVPVGKGVRGAPQPQSRENIHARMARAKEEAKARGDPEFQAQSWQQVEVELDDDYDDWGVSAPPTATQSKANSDDEDAGTESENGDDDAQDLDEESEAEPDGWECIACHKTFASQGQWENHEKSKKHKQAMWKLQKQMLKEDRELGLNTEPEPDADEESSSIPIRDNSKEVEDISAETAVVDESDTESIEAALAEFAINEQKEDATAAQEVKPSIPNEKQRDARREDEQTDGPQNGVSDDEQDEGEETQKASQSAEPQMRKRDKRRAREAKKKMDAEAAASNPATEFKCNVCQDTFGSRSKLFDHVRLEGHAAAVEMKGDRQIPAGGKKGKKRR</sequence>
<name>A0ACC2X1S3_9TREE</name>
<keyword evidence="2" id="KW-1185">Reference proteome</keyword>
<dbReference type="EMBL" id="JASBWS010000002">
    <property type="protein sequence ID" value="KAJ9117237.1"/>
    <property type="molecule type" value="Genomic_DNA"/>
</dbReference>
<accession>A0ACC2X1S3</accession>
<protein>
    <submittedName>
        <fullName evidence="1">Uncharacterized protein</fullName>
    </submittedName>
</protein>
<gene>
    <name evidence="1" type="ORF">QFC20_000382</name>
</gene>
<evidence type="ECO:0000313" key="1">
    <source>
        <dbReference type="EMBL" id="KAJ9117237.1"/>
    </source>
</evidence>
<comment type="caution">
    <text evidence="1">The sequence shown here is derived from an EMBL/GenBank/DDBJ whole genome shotgun (WGS) entry which is preliminary data.</text>
</comment>
<proteinExistence type="predicted"/>
<dbReference type="Proteomes" id="UP001230649">
    <property type="component" value="Unassembled WGS sequence"/>
</dbReference>
<reference evidence="1" key="1">
    <citation type="submission" date="2023-04" db="EMBL/GenBank/DDBJ databases">
        <title>Draft Genome sequencing of Naganishia species isolated from polar environments using Oxford Nanopore Technology.</title>
        <authorList>
            <person name="Leo P."/>
            <person name="Venkateswaran K."/>
        </authorList>
    </citation>
    <scope>NUCLEOTIDE SEQUENCE</scope>
    <source>
        <strain evidence="1">MNA-CCFEE 5262</strain>
    </source>
</reference>
<evidence type="ECO:0000313" key="2">
    <source>
        <dbReference type="Proteomes" id="UP001230649"/>
    </source>
</evidence>
<organism evidence="1 2">
    <name type="scientific">Naganishia adeliensis</name>
    <dbReference type="NCBI Taxonomy" id="92952"/>
    <lineage>
        <taxon>Eukaryota</taxon>
        <taxon>Fungi</taxon>
        <taxon>Dikarya</taxon>
        <taxon>Basidiomycota</taxon>
        <taxon>Agaricomycotina</taxon>
        <taxon>Tremellomycetes</taxon>
        <taxon>Filobasidiales</taxon>
        <taxon>Filobasidiaceae</taxon>
        <taxon>Naganishia</taxon>
    </lineage>
</organism>